<sequence>LELMSCTDAISSLIREGKIFQIPNSIQTSKALGMFSLDQDLARLVRTGKITEEVARSRCQNPDDLKRYIGAY</sequence>
<evidence type="ECO:0000313" key="1">
    <source>
        <dbReference type="EMBL" id="EKC72738.1"/>
    </source>
</evidence>
<proteinExistence type="predicted"/>
<comment type="caution">
    <text evidence="1">The sequence shown here is derived from an EMBL/GenBank/DDBJ whole genome shotgun (WGS) entry which is preliminary data.</text>
</comment>
<gene>
    <name evidence="1" type="ORF">LEA_06582</name>
</gene>
<name>K1TSH9_9ZZZZ</name>
<accession>K1TSH9</accession>
<feature type="non-terminal residue" evidence="1">
    <location>
        <position position="1"/>
    </location>
</feature>
<protein>
    <submittedName>
        <fullName evidence="1">Twitching motility protein PilT</fullName>
    </submittedName>
</protein>
<dbReference type="EMBL" id="AJWY01004312">
    <property type="protein sequence ID" value="EKC72738.1"/>
    <property type="molecule type" value="Genomic_DNA"/>
</dbReference>
<dbReference type="Gene3D" id="3.40.50.300">
    <property type="entry name" value="P-loop containing nucleotide triphosphate hydrolases"/>
    <property type="match status" value="1"/>
</dbReference>
<dbReference type="InterPro" id="IPR027417">
    <property type="entry name" value="P-loop_NTPase"/>
</dbReference>
<dbReference type="AlphaFoldDB" id="K1TSH9"/>
<reference evidence="1" key="1">
    <citation type="journal article" date="2013" name="Environ. Microbiol.">
        <title>Microbiota from the distal guts of lean and obese adolescents exhibit partial functional redundancy besides clear differences in community structure.</title>
        <authorList>
            <person name="Ferrer M."/>
            <person name="Ruiz A."/>
            <person name="Lanza F."/>
            <person name="Haange S.B."/>
            <person name="Oberbach A."/>
            <person name="Till H."/>
            <person name="Bargiela R."/>
            <person name="Campoy C."/>
            <person name="Segura M.T."/>
            <person name="Richter M."/>
            <person name="von Bergen M."/>
            <person name="Seifert J."/>
            <person name="Suarez A."/>
        </authorList>
    </citation>
    <scope>NUCLEOTIDE SEQUENCE</scope>
</reference>
<organism evidence="1">
    <name type="scientific">human gut metagenome</name>
    <dbReference type="NCBI Taxonomy" id="408170"/>
    <lineage>
        <taxon>unclassified sequences</taxon>
        <taxon>metagenomes</taxon>
        <taxon>organismal metagenomes</taxon>
    </lineage>
</organism>